<evidence type="ECO:0000256" key="1">
    <source>
        <dbReference type="ARBA" id="ARBA00022670"/>
    </source>
</evidence>
<dbReference type="Pfam" id="PF14464">
    <property type="entry name" value="Prok-JAB"/>
    <property type="match status" value="1"/>
</dbReference>
<keyword evidence="8" id="KW-1185">Reference proteome</keyword>
<evidence type="ECO:0000256" key="5">
    <source>
        <dbReference type="ARBA" id="ARBA00023049"/>
    </source>
</evidence>
<keyword evidence="4" id="KW-0862">Zinc</keyword>
<comment type="caution">
    <text evidence="7">The sequence shown here is derived from an EMBL/GenBank/DDBJ whole genome shotgun (WGS) entry which is preliminary data.</text>
</comment>
<evidence type="ECO:0000313" key="8">
    <source>
        <dbReference type="Proteomes" id="UP000241436"/>
    </source>
</evidence>
<dbReference type="SUPFAM" id="SSF102712">
    <property type="entry name" value="JAB1/MPN domain"/>
    <property type="match status" value="1"/>
</dbReference>
<dbReference type="AlphaFoldDB" id="A0A2T4TVN0"/>
<dbReference type="GO" id="GO:0006508">
    <property type="term" value="P:proteolysis"/>
    <property type="evidence" value="ECO:0007669"/>
    <property type="project" value="UniProtKB-KW"/>
</dbReference>
<dbReference type="RefSeq" id="WP_107563752.1">
    <property type="nucleotide sequence ID" value="NZ_NVQC01000030.1"/>
</dbReference>
<dbReference type="Proteomes" id="UP000241436">
    <property type="component" value="Unassembled WGS sequence"/>
</dbReference>
<proteinExistence type="predicted"/>
<keyword evidence="5" id="KW-0482">Metalloprotease</keyword>
<keyword evidence="1" id="KW-0645">Protease</keyword>
<keyword evidence="2" id="KW-0479">Metal-binding</keyword>
<evidence type="ECO:0000313" key="7">
    <source>
        <dbReference type="EMBL" id="PTL35128.1"/>
    </source>
</evidence>
<dbReference type="Gene3D" id="3.40.140.10">
    <property type="entry name" value="Cytidine Deaminase, domain 2"/>
    <property type="match status" value="1"/>
</dbReference>
<evidence type="ECO:0000256" key="4">
    <source>
        <dbReference type="ARBA" id="ARBA00022833"/>
    </source>
</evidence>
<dbReference type="GO" id="GO:0008237">
    <property type="term" value="F:metallopeptidase activity"/>
    <property type="evidence" value="ECO:0007669"/>
    <property type="project" value="UniProtKB-KW"/>
</dbReference>
<dbReference type="InterPro" id="IPR028090">
    <property type="entry name" value="JAB_dom_prok"/>
</dbReference>
<keyword evidence="3" id="KW-0378">Hydrolase</keyword>
<reference evidence="8" key="2">
    <citation type="journal article" date="2018" name="Environ. Microbiol.">
        <title>Bloom of a denitrifying methanotroph, 'Candidatus Methylomirabilis limnetica', in a deep stratified lake.</title>
        <authorList>
            <person name="Graf J.S."/>
            <person name="Mayr M.J."/>
            <person name="Marchant H.K."/>
            <person name="Tienken D."/>
            <person name="Hach P.F."/>
            <person name="Brand A."/>
            <person name="Schubert C.J."/>
            <person name="Kuypers M.M."/>
            <person name="Milucka J."/>
        </authorList>
    </citation>
    <scope>NUCLEOTIDE SEQUENCE [LARGE SCALE GENOMIC DNA]</scope>
    <source>
        <strain evidence="8">Zug</strain>
    </source>
</reference>
<protein>
    <recommendedName>
        <fullName evidence="6">JAB domain-containing protein</fullName>
    </recommendedName>
</protein>
<reference evidence="7 8" key="1">
    <citation type="submission" date="2017-09" db="EMBL/GenBank/DDBJ databases">
        <title>Bloom of a denitrifying methanotroph, Candidatus Methylomirabilis limnetica, in a deep stratified lake.</title>
        <authorList>
            <person name="Graf J.S."/>
            <person name="Marchant H.K."/>
            <person name="Tienken D."/>
            <person name="Hach P.F."/>
            <person name="Brand A."/>
            <person name="Schubert C.J."/>
            <person name="Kuypers M.M."/>
            <person name="Milucka J."/>
        </authorList>
    </citation>
    <scope>NUCLEOTIDE SEQUENCE [LARGE SCALE GENOMIC DNA]</scope>
    <source>
        <strain evidence="7 8">Zug</strain>
    </source>
</reference>
<evidence type="ECO:0000256" key="3">
    <source>
        <dbReference type="ARBA" id="ARBA00022801"/>
    </source>
</evidence>
<dbReference type="GO" id="GO:0046872">
    <property type="term" value="F:metal ion binding"/>
    <property type="evidence" value="ECO:0007669"/>
    <property type="project" value="UniProtKB-KW"/>
</dbReference>
<feature type="domain" description="JAB" evidence="6">
    <location>
        <begin position="23"/>
        <end position="122"/>
    </location>
</feature>
<gene>
    <name evidence="7" type="ORF">CLG94_11650</name>
</gene>
<accession>A0A2T4TVN0</accession>
<evidence type="ECO:0000259" key="6">
    <source>
        <dbReference type="Pfam" id="PF14464"/>
    </source>
</evidence>
<name>A0A2T4TVN0_9BACT</name>
<dbReference type="EMBL" id="NVQC01000030">
    <property type="protein sequence ID" value="PTL35128.1"/>
    <property type="molecule type" value="Genomic_DNA"/>
</dbReference>
<evidence type="ECO:0000256" key="2">
    <source>
        <dbReference type="ARBA" id="ARBA00022723"/>
    </source>
</evidence>
<dbReference type="OrthoDB" id="9802958at2"/>
<sequence length="178" mass="20048">MAMELYLSENAFVGLLVSTIEVYRKECFGVLLGQSMSERILVDFVVPYQTATRKFREVHVDLMRSQRVEEAVRSTSRWECVGDYHSHPMYGAVRATTILSAADRHFFKDGNVAIVVAINDSARQQRWNYVQGGGVSGSINGYNIRIAGYYKANGTIERAPIHCPYAIGFQAKELNTKE</sequence>
<organism evidence="7 8">
    <name type="scientific">Candidatus Methylomirabilis limnetica</name>
    <dbReference type="NCBI Taxonomy" id="2033718"/>
    <lineage>
        <taxon>Bacteria</taxon>
        <taxon>Candidatus Methylomirabilota</taxon>
        <taxon>Candidatus Methylomirabilia</taxon>
        <taxon>Candidatus Methylomirabilales</taxon>
        <taxon>Candidatus Methylomirabilaceae</taxon>
        <taxon>Candidatus Methylomirabilis</taxon>
    </lineage>
</organism>